<keyword evidence="4" id="KW-1185">Reference proteome</keyword>
<dbReference type="EC" id="3.1.1.94" evidence="3"/>
<dbReference type="PANTHER" id="PTHR48081:SF8">
    <property type="entry name" value="ALPHA_BETA HYDROLASE FOLD-3 DOMAIN-CONTAINING PROTEIN-RELATED"/>
    <property type="match status" value="1"/>
</dbReference>
<name>A0A9Q8QCJ7_9HYPO</name>
<dbReference type="SUPFAM" id="SSF53474">
    <property type="entry name" value="alpha/beta-Hydrolases"/>
    <property type="match status" value="1"/>
</dbReference>
<dbReference type="Pfam" id="PF07859">
    <property type="entry name" value="Abhydrolase_3"/>
    <property type="match status" value="1"/>
</dbReference>
<dbReference type="InterPro" id="IPR013094">
    <property type="entry name" value="AB_hydrolase_3"/>
</dbReference>
<dbReference type="GeneID" id="72065488"/>
<sequence>MEATLSPKWLLIEESLGGRPKLTGHPLDMRKQYKAFTDQANAMHVKTANVVVEDMVVSPHLSARVYVPVTSNERLLPVGLYYHGGGWCCGDLESEDSLCRLVSEGMPCVIISIGYRLAPEHKSPTQLNDAVDGWTWAFENASLWKGDQRKYFTIGQSAGGNLALAVANRLLALDRGPEIKGIVSVVPFVVHPSRVPPAYADMYQSFRANEDAPANTAEAMNAFLDAAEANPDDPDVFVLHSPHLRKFPPTYISVCGVDPLRDDGLIFDKVLRDLGVSTKLDHYEGLPHVFWAFGCEPPDGSFINDLLTGIGFVLQAES</sequence>
<evidence type="ECO:0000313" key="3">
    <source>
        <dbReference type="EMBL" id="UNI17155.1"/>
    </source>
</evidence>
<evidence type="ECO:0000256" key="1">
    <source>
        <dbReference type="ARBA" id="ARBA00022801"/>
    </source>
</evidence>
<dbReference type="GO" id="GO:0140397">
    <property type="term" value="F:versiconal hemiacetal acetate esterase activity"/>
    <property type="evidence" value="ECO:0007669"/>
    <property type="project" value="UniProtKB-EC"/>
</dbReference>
<dbReference type="EMBL" id="CP086355">
    <property type="protein sequence ID" value="UNI17155.1"/>
    <property type="molecule type" value="Genomic_DNA"/>
</dbReference>
<dbReference type="OrthoDB" id="408631at2759"/>
<dbReference type="AlphaFoldDB" id="A0A9Q8QCJ7"/>
<feature type="domain" description="Alpha/beta hydrolase fold-3" evidence="2">
    <location>
        <begin position="80"/>
        <end position="291"/>
    </location>
</feature>
<evidence type="ECO:0000313" key="4">
    <source>
        <dbReference type="Proteomes" id="UP000829364"/>
    </source>
</evidence>
<dbReference type="InterPro" id="IPR029058">
    <property type="entry name" value="AB_hydrolase_fold"/>
</dbReference>
<evidence type="ECO:0000259" key="2">
    <source>
        <dbReference type="Pfam" id="PF07859"/>
    </source>
</evidence>
<dbReference type="InterPro" id="IPR050300">
    <property type="entry name" value="GDXG_lipolytic_enzyme"/>
</dbReference>
<protein>
    <submittedName>
        <fullName evidence="3">Versiconal hemiacetal acetate esterase</fullName>
        <ecNumber evidence="3">3.1.1.94</ecNumber>
    </submittedName>
</protein>
<accession>A0A9Q8QCJ7</accession>
<reference evidence="3" key="1">
    <citation type="submission" date="2021-11" db="EMBL/GenBank/DDBJ databases">
        <title>Purpureocillium_takamizusanense_genome.</title>
        <authorList>
            <person name="Nguyen N.-H."/>
        </authorList>
    </citation>
    <scope>NUCLEOTIDE SEQUENCE</scope>
    <source>
        <strain evidence="3">PT3</strain>
    </source>
</reference>
<dbReference type="Proteomes" id="UP000829364">
    <property type="component" value="Chromosome 2"/>
</dbReference>
<proteinExistence type="predicted"/>
<dbReference type="PANTHER" id="PTHR48081">
    <property type="entry name" value="AB HYDROLASE SUPERFAMILY PROTEIN C4A8.06C"/>
    <property type="match status" value="1"/>
</dbReference>
<dbReference type="Gene3D" id="3.40.50.1820">
    <property type="entry name" value="alpha/beta hydrolase"/>
    <property type="match status" value="1"/>
</dbReference>
<organism evidence="3 4">
    <name type="scientific">Purpureocillium takamizusanense</name>
    <dbReference type="NCBI Taxonomy" id="2060973"/>
    <lineage>
        <taxon>Eukaryota</taxon>
        <taxon>Fungi</taxon>
        <taxon>Dikarya</taxon>
        <taxon>Ascomycota</taxon>
        <taxon>Pezizomycotina</taxon>
        <taxon>Sordariomycetes</taxon>
        <taxon>Hypocreomycetidae</taxon>
        <taxon>Hypocreales</taxon>
        <taxon>Ophiocordycipitaceae</taxon>
        <taxon>Purpureocillium</taxon>
    </lineage>
</organism>
<gene>
    <name evidence="3" type="ORF">JDV02_003531</name>
</gene>
<dbReference type="RefSeq" id="XP_047840636.1">
    <property type="nucleotide sequence ID" value="XM_047984662.1"/>
</dbReference>
<dbReference type="KEGG" id="ptkz:JDV02_003531"/>
<keyword evidence="1 3" id="KW-0378">Hydrolase</keyword>